<dbReference type="InterPro" id="IPR036388">
    <property type="entry name" value="WH-like_DNA-bd_sf"/>
</dbReference>
<dbReference type="PROSITE" id="PS50921">
    <property type="entry name" value="ANTAR"/>
    <property type="match status" value="1"/>
</dbReference>
<comment type="caution">
    <text evidence="4">The sequence shown here is derived from an EMBL/GenBank/DDBJ whole genome shotgun (WGS) entry which is preliminary data.</text>
</comment>
<feature type="domain" description="STAS" evidence="2">
    <location>
        <begin position="7"/>
        <end position="97"/>
    </location>
</feature>
<dbReference type="SUPFAM" id="SSF52172">
    <property type="entry name" value="CheY-like"/>
    <property type="match status" value="1"/>
</dbReference>
<feature type="region of interest" description="Disordered" evidence="1">
    <location>
        <begin position="207"/>
        <end position="229"/>
    </location>
</feature>
<dbReference type="Proteomes" id="UP001490365">
    <property type="component" value="Unassembled WGS sequence"/>
</dbReference>
<evidence type="ECO:0000259" key="2">
    <source>
        <dbReference type="PROSITE" id="PS50801"/>
    </source>
</evidence>
<dbReference type="PANTHER" id="PTHR33495">
    <property type="entry name" value="ANTI-SIGMA FACTOR ANTAGONIST TM_1081-RELATED-RELATED"/>
    <property type="match status" value="1"/>
</dbReference>
<dbReference type="PANTHER" id="PTHR33495:SF2">
    <property type="entry name" value="ANTI-SIGMA FACTOR ANTAGONIST TM_1081-RELATED"/>
    <property type="match status" value="1"/>
</dbReference>
<dbReference type="Gene3D" id="1.10.10.10">
    <property type="entry name" value="Winged helix-like DNA-binding domain superfamily/Winged helix DNA-binding domain"/>
    <property type="match status" value="1"/>
</dbReference>
<protein>
    <submittedName>
        <fullName evidence="4">ANTAR domain-containing protein</fullName>
    </submittedName>
</protein>
<dbReference type="InterPro" id="IPR058548">
    <property type="entry name" value="MlaB-like_STAS"/>
</dbReference>
<dbReference type="InterPro" id="IPR036513">
    <property type="entry name" value="STAS_dom_sf"/>
</dbReference>
<proteinExistence type="predicted"/>
<evidence type="ECO:0000313" key="4">
    <source>
        <dbReference type="EMBL" id="MER6270317.1"/>
    </source>
</evidence>
<dbReference type="SMART" id="SM01012">
    <property type="entry name" value="ANTAR"/>
    <property type="match status" value="1"/>
</dbReference>
<dbReference type="Pfam" id="PF13466">
    <property type="entry name" value="STAS_2"/>
    <property type="match status" value="1"/>
</dbReference>
<dbReference type="InterPro" id="IPR005561">
    <property type="entry name" value="ANTAR"/>
</dbReference>
<dbReference type="InterPro" id="IPR002645">
    <property type="entry name" value="STAS_dom"/>
</dbReference>
<evidence type="ECO:0000313" key="5">
    <source>
        <dbReference type="Proteomes" id="UP001490365"/>
    </source>
</evidence>
<dbReference type="EMBL" id="JBEOZM010000010">
    <property type="protein sequence ID" value="MER6270317.1"/>
    <property type="molecule type" value="Genomic_DNA"/>
</dbReference>
<reference evidence="4 5" key="1">
    <citation type="submission" date="2024-06" db="EMBL/GenBank/DDBJ databases">
        <title>The Natural Products Discovery Center: Release of the First 8490 Sequenced Strains for Exploring Actinobacteria Biosynthetic Diversity.</title>
        <authorList>
            <person name="Kalkreuter E."/>
            <person name="Kautsar S.A."/>
            <person name="Yang D."/>
            <person name="Bader C.D."/>
            <person name="Teijaro C.N."/>
            <person name="Fluegel L."/>
            <person name="Davis C.M."/>
            <person name="Simpson J.R."/>
            <person name="Lauterbach L."/>
            <person name="Steele A.D."/>
            <person name="Gui C."/>
            <person name="Meng S."/>
            <person name="Li G."/>
            <person name="Viehrig K."/>
            <person name="Ye F."/>
            <person name="Su P."/>
            <person name="Kiefer A.F."/>
            <person name="Nichols A."/>
            <person name="Cepeda A.J."/>
            <person name="Yan W."/>
            <person name="Fan B."/>
            <person name="Jiang Y."/>
            <person name="Adhikari A."/>
            <person name="Zheng C.-J."/>
            <person name="Schuster L."/>
            <person name="Cowan T.M."/>
            <person name="Smanski M.J."/>
            <person name="Chevrette M.G."/>
            <person name="De Carvalho L.P.S."/>
            <person name="Shen B."/>
        </authorList>
    </citation>
    <scope>NUCLEOTIDE SEQUENCE [LARGE SCALE GENOMIC DNA]</scope>
    <source>
        <strain evidence="4 5">NPDC001694</strain>
    </source>
</reference>
<evidence type="ECO:0000256" key="1">
    <source>
        <dbReference type="SAM" id="MobiDB-lite"/>
    </source>
</evidence>
<dbReference type="SUPFAM" id="SSF52091">
    <property type="entry name" value="SpoIIaa-like"/>
    <property type="match status" value="1"/>
</dbReference>
<feature type="compositionally biased region" description="Basic and acidic residues" evidence="1">
    <location>
        <begin position="210"/>
        <end position="229"/>
    </location>
</feature>
<keyword evidence="5" id="KW-1185">Reference proteome</keyword>
<accession>A0ABV1TJX5</accession>
<name>A0ABV1TJX5_9ACTN</name>
<sequence length="229" mass="23979">MLRPSEEAPSVSEGGGRVTVSVSGEFCLDNSHELRRTLHDALARSAEGVDLDLGRMTFADCSALNELLAARAQAVAAGKTITVTAVSPAVERLLTLTDTYALFSAAPDGPAASAAPVPPAADDGPLRTGVVHLRRATRTRADIDLARGILMATFGLNRDAAWEVLVTTSRKTDTKLHDVARDVLTTVHGASLPDRVQKELTAAVATARGTDGRPHGAVRTERAARPACA</sequence>
<dbReference type="Pfam" id="PF03861">
    <property type="entry name" value="ANTAR"/>
    <property type="match status" value="1"/>
</dbReference>
<gene>
    <name evidence="4" type="ORF">ABT211_23920</name>
</gene>
<dbReference type="CDD" id="cd07043">
    <property type="entry name" value="STAS_anti-anti-sigma_factors"/>
    <property type="match status" value="1"/>
</dbReference>
<dbReference type="PROSITE" id="PS50801">
    <property type="entry name" value="STAS"/>
    <property type="match status" value="1"/>
</dbReference>
<dbReference type="RefSeq" id="WP_351958766.1">
    <property type="nucleotide sequence ID" value="NZ_JBEOZM010000010.1"/>
</dbReference>
<dbReference type="Gene3D" id="3.30.750.24">
    <property type="entry name" value="STAS domain"/>
    <property type="match status" value="1"/>
</dbReference>
<evidence type="ECO:0000259" key="3">
    <source>
        <dbReference type="PROSITE" id="PS50921"/>
    </source>
</evidence>
<organism evidence="4 5">
    <name type="scientific">Streptomyces sp. 900105755</name>
    <dbReference type="NCBI Taxonomy" id="3154389"/>
    <lineage>
        <taxon>Bacteria</taxon>
        <taxon>Bacillati</taxon>
        <taxon>Actinomycetota</taxon>
        <taxon>Actinomycetes</taxon>
        <taxon>Kitasatosporales</taxon>
        <taxon>Streptomycetaceae</taxon>
        <taxon>Streptomyces</taxon>
    </lineage>
</organism>
<dbReference type="InterPro" id="IPR011006">
    <property type="entry name" value="CheY-like_superfamily"/>
</dbReference>
<feature type="domain" description="ANTAR" evidence="3">
    <location>
        <begin position="123"/>
        <end position="184"/>
    </location>
</feature>